<feature type="compositionally biased region" description="Basic and acidic residues" evidence="1">
    <location>
        <begin position="46"/>
        <end position="55"/>
    </location>
</feature>
<organism evidence="3 4">
    <name type="scientific">Tegillarca granosa</name>
    <name type="common">Malaysian cockle</name>
    <name type="synonym">Anadara granosa</name>
    <dbReference type="NCBI Taxonomy" id="220873"/>
    <lineage>
        <taxon>Eukaryota</taxon>
        <taxon>Metazoa</taxon>
        <taxon>Spiralia</taxon>
        <taxon>Lophotrochozoa</taxon>
        <taxon>Mollusca</taxon>
        <taxon>Bivalvia</taxon>
        <taxon>Autobranchia</taxon>
        <taxon>Pteriomorphia</taxon>
        <taxon>Arcoida</taxon>
        <taxon>Arcoidea</taxon>
        <taxon>Arcidae</taxon>
        <taxon>Tegillarca</taxon>
    </lineage>
</organism>
<proteinExistence type="predicted"/>
<feature type="region of interest" description="Disordered" evidence="1">
    <location>
        <begin position="342"/>
        <end position="497"/>
    </location>
</feature>
<evidence type="ECO:0000259" key="2">
    <source>
        <dbReference type="Pfam" id="PF15084"/>
    </source>
</evidence>
<feature type="compositionally biased region" description="Basic and acidic residues" evidence="1">
    <location>
        <begin position="23"/>
        <end position="34"/>
    </location>
</feature>
<accession>A0ABQ9E9Y0</accession>
<evidence type="ECO:0000256" key="1">
    <source>
        <dbReference type="SAM" id="MobiDB-lite"/>
    </source>
</evidence>
<feature type="region of interest" description="Disordered" evidence="1">
    <location>
        <begin position="1"/>
        <end position="156"/>
    </location>
</feature>
<dbReference type="InterPro" id="IPR027876">
    <property type="entry name" value="DUF4550"/>
</dbReference>
<sequence>MSKKMSSEVEEPVPSEEQQSSQKETEQHEEKQDDTATTEPVQQISEKMDKPKENLELPPEIQDNEEQSKQVTDSDGENKIKEDENNTEKTETQEKQDNKESSGSRVNTPVERSASRGSETDRKGTEDSASARPKSSGSGEVILTGKGKRKKKAKLSADAHMVTFTVTISMAVPTITSSPPTSRRSPVSKSVEDDDVPNLKDLIKRKKRVFEAPRAQSYYHLEYCLDPDDGVMKTDVVTYGPAAKLFMDHAEGPPRLLKTWQEGDLTWIAWSHCHTVPVTKELLLKLFHHNLELRIWESKESVSTRARWDRPKHIKLPPVKPGEDENKGVKAIVLRQSRSFTKLQPKKSSDVKPLPTRVTFQKMDSKKQKDEDQKSEEKGATDEKEKTEATQDGKSRQGSGTPKTLVAVPIKPGDEARPSFSRLGRLAGASEEAPGSPGPADSVKSKSSGKSHAGSQGSKVKGEESRKSAGSGAGTAAATTTEQRSKSTESLAAGAKNMDIQVKETSVVRPVKRQRRAEAAAQQAAEHIKKYGLCMIPIRMGTLFSGIKSITNRLSQPVSMVEDVFISLTLDVPLLSEEQKKDLNPMIIKLHSATNLPDQPLSYDQLKSRCSPVYCKYKFYKQPEHVTMGREHAKNVYWDDINVVLTGVMEPSELRQFLNGPPLQIEVHDRDRKAEDIKLKPTLFGDDLEDEKISNVGTVASRRTIHNPFKGRNKPWDPYGVAKLDLSELMLGHSYLYVKVPIHNCAIPEVLGYRDKPEGKLVGIPGSVDGPVDTPLPAGHYVHSNAALKIKIELAYPLSTPEKIAAKEDLESTSQMTKLTKMKEAVRNLLFPTADMVISMSKEFGVPFTQEDFEELQPVLERERQPEVTMAPTDSVFRQTSRIWTPIDHYNQGYMQKVVARDSRSPDINFIKENINEVKTVSALNKMDRERTKIPTIQADVKVAHNYSTQHLNSTELAKEKLRKMLEENPDTRYTYCQDYHHSMTVVPVNVEAMKKKAEWDSKQKWKTEKGFIYPGMKSMLECNVHPSKPDPARLDELKEEWRENILHVGMLQPPLDRDNYPWNLRKYDLELYKRPHSTFGREPVTIHLAGQKLKQEKLEALRRDYETWRSKIVVQDTSQYFHRCLMETELKDSGQKSSNQIEKLKGLLKNQPSKYSLRKSGLALEEIPPLNVVLNPSVDTRARESGISLLPAVEGEGKELNKGFKPGPFAEHSWVLERNKIPAYDYEHTKFAEYKGKDFNAIHKEREGLWKKTIVPLTDSERDNHLFRIPDDPKKFGLLPELELGPRTETQIDGLTRSQTMVEGTFITDTTNITRPTENQKKMEAVVS</sequence>
<evidence type="ECO:0000313" key="4">
    <source>
        <dbReference type="Proteomes" id="UP001217089"/>
    </source>
</evidence>
<feature type="compositionally biased region" description="Low complexity" evidence="1">
    <location>
        <begin position="445"/>
        <end position="459"/>
    </location>
</feature>
<comment type="caution">
    <text evidence="3">The sequence shown here is derived from an EMBL/GenBank/DDBJ whole genome shotgun (WGS) entry which is preliminary data.</text>
</comment>
<feature type="compositionally biased region" description="Basic and acidic residues" evidence="1">
    <location>
        <begin position="363"/>
        <end position="395"/>
    </location>
</feature>
<feature type="compositionally biased region" description="Basic and acidic residues" evidence="1">
    <location>
        <begin position="76"/>
        <end position="102"/>
    </location>
</feature>
<gene>
    <name evidence="3" type="ORF">KUTeg_021138</name>
</gene>
<dbReference type="PANTHER" id="PTHR33667:SF7">
    <property type="entry name" value="RIKEN CDNA 1810020O05 GENE"/>
    <property type="match status" value="1"/>
</dbReference>
<evidence type="ECO:0000313" key="3">
    <source>
        <dbReference type="EMBL" id="KAJ8302151.1"/>
    </source>
</evidence>
<dbReference type="PANTHER" id="PTHR33667">
    <property type="entry name" value="SI:DKEY-57N24.6"/>
    <property type="match status" value="1"/>
</dbReference>
<dbReference type="EMBL" id="JARBDR010000918">
    <property type="protein sequence ID" value="KAJ8302151.1"/>
    <property type="molecule type" value="Genomic_DNA"/>
</dbReference>
<name>A0ABQ9E9Y0_TEGGR</name>
<dbReference type="Proteomes" id="UP001217089">
    <property type="component" value="Unassembled WGS sequence"/>
</dbReference>
<protein>
    <recommendedName>
        <fullName evidence="2">DUF4550 domain-containing protein</fullName>
    </recommendedName>
</protein>
<dbReference type="Pfam" id="PF15084">
    <property type="entry name" value="DUF4550"/>
    <property type="match status" value="1"/>
</dbReference>
<feature type="compositionally biased region" description="Low complexity" evidence="1">
    <location>
        <begin position="468"/>
        <end position="481"/>
    </location>
</feature>
<feature type="region of interest" description="Disordered" evidence="1">
    <location>
        <begin position="174"/>
        <end position="194"/>
    </location>
</feature>
<feature type="compositionally biased region" description="Low complexity" evidence="1">
    <location>
        <begin position="174"/>
        <end position="189"/>
    </location>
</feature>
<keyword evidence="4" id="KW-1185">Reference proteome</keyword>
<reference evidence="3 4" key="1">
    <citation type="submission" date="2022-12" db="EMBL/GenBank/DDBJ databases">
        <title>Chromosome-level genome of Tegillarca granosa.</title>
        <authorList>
            <person name="Kim J."/>
        </authorList>
    </citation>
    <scope>NUCLEOTIDE SEQUENCE [LARGE SCALE GENOMIC DNA]</scope>
    <source>
        <strain evidence="3">Teg-2019</strain>
        <tissue evidence="3">Adductor muscle</tissue>
    </source>
</reference>
<feature type="domain" description="DUF4550" evidence="2">
    <location>
        <begin position="217"/>
        <end position="312"/>
    </location>
</feature>